<feature type="region of interest" description="Disordered" evidence="1">
    <location>
        <begin position="125"/>
        <end position="148"/>
    </location>
</feature>
<sequence length="148" mass="16539">MILSTNESALIKYCSGPDHEDDSEDEDEDDDGDKPTKGGKRKASAVPKGRGRPPKKAKAVAAQSLTYMLRSRCRETGEGMIHYQDEEGTITFKDKTLVSFTADAALPCVGRNVKFVGRKISDELASSSESWNDYSERAYERERVGRWR</sequence>
<protein>
    <submittedName>
        <fullName evidence="2">Uncharacterized protein</fullName>
    </submittedName>
</protein>
<dbReference type="InParanoid" id="W3XNM3"/>
<reference evidence="3" key="1">
    <citation type="journal article" date="2015" name="BMC Genomics">
        <title>Genomic and transcriptomic analysis of the endophytic fungus Pestalotiopsis fici reveals its lifestyle and high potential for synthesis of natural products.</title>
        <authorList>
            <person name="Wang X."/>
            <person name="Zhang X."/>
            <person name="Liu L."/>
            <person name="Xiang M."/>
            <person name="Wang W."/>
            <person name="Sun X."/>
            <person name="Che Y."/>
            <person name="Guo L."/>
            <person name="Liu G."/>
            <person name="Guo L."/>
            <person name="Wang C."/>
            <person name="Yin W.B."/>
            <person name="Stadler M."/>
            <person name="Zhang X."/>
            <person name="Liu X."/>
        </authorList>
    </citation>
    <scope>NUCLEOTIDE SEQUENCE [LARGE SCALE GENOMIC DNA]</scope>
    <source>
        <strain evidence="3">W106-1 / CGMCC3.15140</strain>
    </source>
</reference>
<dbReference type="EMBL" id="KI912109">
    <property type="protein sequence ID" value="ETS87112.1"/>
    <property type="molecule type" value="Genomic_DNA"/>
</dbReference>
<evidence type="ECO:0000256" key="1">
    <source>
        <dbReference type="SAM" id="MobiDB-lite"/>
    </source>
</evidence>
<feature type="region of interest" description="Disordered" evidence="1">
    <location>
        <begin position="13"/>
        <end position="61"/>
    </location>
</feature>
<dbReference type="KEGG" id="pfy:PFICI_00940"/>
<organism evidence="2 3">
    <name type="scientific">Pestalotiopsis fici (strain W106-1 / CGMCC3.15140)</name>
    <dbReference type="NCBI Taxonomy" id="1229662"/>
    <lineage>
        <taxon>Eukaryota</taxon>
        <taxon>Fungi</taxon>
        <taxon>Dikarya</taxon>
        <taxon>Ascomycota</taxon>
        <taxon>Pezizomycotina</taxon>
        <taxon>Sordariomycetes</taxon>
        <taxon>Xylariomycetidae</taxon>
        <taxon>Amphisphaeriales</taxon>
        <taxon>Sporocadaceae</taxon>
        <taxon>Pestalotiopsis</taxon>
    </lineage>
</organism>
<evidence type="ECO:0000313" key="2">
    <source>
        <dbReference type="EMBL" id="ETS87112.1"/>
    </source>
</evidence>
<accession>W3XNM3</accession>
<dbReference type="HOGENOM" id="CLU_1759446_0_0_1"/>
<name>W3XNM3_PESFW</name>
<dbReference type="GeneID" id="19265953"/>
<gene>
    <name evidence="2" type="ORF">PFICI_00940</name>
</gene>
<dbReference type="STRING" id="1229662.W3XNM3"/>
<proteinExistence type="predicted"/>
<feature type="compositionally biased region" description="Acidic residues" evidence="1">
    <location>
        <begin position="19"/>
        <end position="32"/>
    </location>
</feature>
<keyword evidence="3" id="KW-1185">Reference proteome</keyword>
<feature type="compositionally biased region" description="Basic residues" evidence="1">
    <location>
        <begin position="37"/>
        <end position="58"/>
    </location>
</feature>
<evidence type="ECO:0000313" key="3">
    <source>
        <dbReference type="Proteomes" id="UP000030651"/>
    </source>
</evidence>
<dbReference type="AlphaFoldDB" id="W3XNM3"/>
<dbReference type="OrthoDB" id="4630416at2759"/>
<dbReference type="RefSeq" id="XP_007827712.1">
    <property type="nucleotide sequence ID" value="XM_007829521.1"/>
</dbReference>
<feature type="compositionally biased region" description="Basic and acidic residues" evidence="1">
    <location>
        <begin position="134"/>
        <end position="148"/>
    </location>
</feature>
<dbReference type="Proteomes" id="UP000030651">
    <property type="component" value="Unassembled WGS sequence"/>
</dbReference>